<dbReference type="RefSeq" id="WP_005998907.1">
    <property type="nucleotide sequence ID" value="NZ_AAEW02000005.1"/>
</dbReference>
<dbReference type="PROSITE" id="PS50885">
    <property type="entry name" value="HAMP"/>
    <property type="match status" value="1"/>
</dbReference>
<name>Q1K1Q3_DESA6</name>
<dbReference type="EC" id="2.7.7.65" evidence="1"/>
<evidence type="ECO:0000256" key="2">
    <source>
        <dbReference type="SAM" id="Phobius"/>
    </source>
</evidence>
<dbReference type="GO" id="GO:0052621">
    <property type="term" value="F:diguanylate cyclase activity"/>
    <property type="evidence" value="ECO:0007669"/>
    <property type="project" value="UniProtKB-EC"/>
</dbReference>
<proteinExistence type="predicted"/>
<gene>
    <name evidence="5" type="ORF">Dace_1799</name>
</gene>
<dbReference type="NCBIfam" id="TIGR00254">
    <property type="entry name" value="GGDEF"/>
    <property type="match status" value="1"/>
</dbReference>
<dbReference type="Proteomes" id="UP000005695">
    <property type="component" value="Unassembled WGS sequence"/>
</dbReference>
<dbReference type="SMART" id="SM00304">
    <property type="entry name" value="HAMP"/>
    <property type="match status" value="1"/>
</dbReference>
<dbReference type="EMBL" id="AAEW02000005">
    <property type="protein sequence ID" value="EAT16335.1"/>
    <property type="molecule type" value="Genomic_DNA"/>
</dbReference>
<dbReference type="InterPro" id="IPR029787">
    <property type="entry name" value="Nucleotide_cyclase"/>
</dbReference>
<organism evidence="5 6">
    <name type="scientific">Desulfuromonas acetoxidans (strain DSM 684 / 11070)</name>
    <dbReference type="NCBI Taxonomy" id="281689"/>
    <lineage>
        <taxon>Bacteria</taxon>
        <taxon>Pseudomonadati</taxon>
        <taxon>Thermodesulfobacteriota</taxon>
        <taxon>Desulfuromonadia</taxon>
        <taxon>Desulfuromonadales</taxon>
        <taxon>Desulfuromonadaceae</taxon>
        <taxon>Desulfuromonas</taxon>
    </lineage>
</organism>
<comment type="caution">
    <text evidence="5">The sequence shown here is derived from an EMBL/GenBank/DDBJ whole genome shotgun (WGS) entry which is preliminary data.</text>
</comment>
<evidence type="ECO:0000313" key="5">
    <source>
        <dbReference type="EMBL" id="EAT16335.1"/>
    </source>
</evidence>
<accession>Q1K1Q3</accession>
<reference evidence="5" key="1">
    <citation type="submission" date="2006-05" db="EMBL/GenBank/DDBJ databases">
        <title>Annotation of the draft genome assembly of Desulfuromonas acetoxidans DSM 684.</title>
        <authorList>
            <consortium name="US DOE Joint Genome Institute (JGI-ORNL)"/>
            <person name="Larimer F."/>
            <person name="Land M."/>
            <person name="Hauser L."/>
        </authorList>
    </citation>
    <scope>NUCLEOTIDE SEQUENCE [LARGE SCALE GENOMIC DNA]</scope>
    <source>
        <strain evidence="5">DSM 684</strain>
    </source>
</reference>
<feature type="transmembrane region" description="Helical" evidence="2">
    <location>
        <begin position="12"/>
        <end position="30"/>
    </location>
</feature>
<sequence length="440" mass="50125">MKAYHSITRRVAVGYLVIVFFSTLAIGYALTRLHDHTRHTQQLVETQFHAFTLLRDIRQNLLAQENLEKQLLILEDTQLLDLVERRWDDFDLILAKSKRATLPDHFSTLPRTLANYRKNGKILLQAFMDKDWQQARKYSKAATLQRNQLLDRLSKIRNIHQIAVDHDLHSLSEQSNQAFTVTVLLAFAGLLLSAPVALTVILGIHRSVKALQDGTRDIAQGNFNSKLGIRSKDEFGQLALDFSSMARKLRELEQLHLDANPLTRLPGNLAIDRELERRIQDQEAFAHLYIDLDNFKAYGDRYGYKAGSDVIHDVGTMLKNVVKDHGTENDLVGHIGGDDYVVLTTPAKAETIAQALIKDFENYVPSLYNEEDRKAGYYMGTDRYGVQRSFPLLTMSIAVILSENMESPSVLAISDDCAKMKDHLKRLKGSNYLIDRRKHL</sequence>
<dbReference type="OrthoDB" id="9813903at2"/>
<feature type="domain" description="HAMP" evidence="3">
    <location>
        <begin position="202"/>
        <end position="254"/>
    </location>
</feature>
<dbReference type="Pfam" id="PF00990">
    <property type="entry name" value="GGDEF"/>
    <property type="match status" value="1"/>
</dbReference>
<keyword evidence="2" id="KW-1133">Transmembrane helix</keyword>
<dbReference type="InterPro" id="IPR043128">
    <property type="entry name" value="Rev_trsase/Diguanyl_cyclase"/>
</dbReference>
<evidence type="ECO:0000313" key="6">
    <source>
        <dbReference type="Proteomes" id="UP000005695"/>
    </source>
</evidence>
<dbReference type="InterPro" id="IPR003660">
    <property type="entry name" value="HAMP_dom"/>
</dbReference>
<dbReference type="InterPro" id="IPR050469">
    <property type="entry name" value="Diguanylate_Cyclase"/>
</dbReference>
<dbReference type="PROSITE" id="PS50887">
    <property type="entry name" value="GGDEF"/>
    <property type="match status" value="1"/>
</dbReference>
<dbReference type="GO" id="GO:0007165">
    <property type="term" value="P:signal transduction"/>
    <property type="evidence" value="ECO:0007669"/>
    <property type="project" value="InterPro"/>
</dbReference>
<dbReference type="AlphaFoldDB" id="Q1K1Q3"/>
<dbReference type="PANTHER" id="PTHR45138:SF25">
    <property type="entry name" value="GGDEF DOMAIN PROTEIN"/>
    <property type="match status" value="1"/>
</dbReference>
<dbReference type="GO" id="GO:0005886">
    <property type="term" value="C:plasma membrane"/>
    <property type="evidence" value="ECO:0007669"/>
    <property type="project" value="TreeGrafter"/>
</dbReference>
<keyword evidence="6" id="KW-1185">Reference proteome</keyword>
<dbReference type="CDD" id="cd06225">
    <property type="entry name" value="HAMP"/>
    <property type="match status" value="1"/>
</dbReference>
<dbReference type="SUPFAM" id="SSF55073">
    <property type="entry name" value="Nucleotide cyclase"/>
    <property type="match status" value="1"/>
</dbReference>
<dbReference type="InterPro" id="IPR000160">
    <property type="entry name" value="GGDEF_dom"/>
</dbReference>
<dbReference type="PANTHER" id="PTHR45138">
    <property type="entry name" value="REGULATORY COMPONENTS OF SENSORY TRANSDUCTION SYSTEM"/>
    <property type="match status" value="1"/>
</dbReference>
<keyword evidence="2" id="KW-0812">Transmembrane</keyword>
<dbReference type="GO" id="GO:0043709">
    <property type="term" value="P:cell adhesion involved in single-species biofilm formation"/>
    <property type="evidence" value="ECO:0007669"/>
    <property type="project" value="TreeGrafter"/>
</dbReference>
<dbReference type="Pfam" id="PF00672">
    <property type="entry name" value="HAMP"/>
    <property type="match status" value="1"/>
</dbReference>
<reference evidence="5" key="2">
    <citation type="submission" date="2006-05" db="EMBL/GenBank/DDBJ databases">
        <title>Sequencing of the draft genome and assembly of Desulfuromonas acetoxidans DSM 684.</title>
        <authorList>
            <consortium name="US DOE Joint Genome Institute (JGI-PGF)"/>
            <person name="Copeland A."/>
            <person name="Lucas S."/>
            <person name="Lapidus A."/>
            <person name="Barry K."/>
            <person name="Detter J.C."/>
            <person name="Glavina del Rio T."/>
            <person name="Hammon N."/>
            <person name="Israni S."/>
            <person name="Dalin E."/>
            <person name="Tice H."/>
            <person name="Bruce D."/>
            <person name="Pitluck S."/>
            <person name="Richardson P."/>
        </authorList>
    </citation>
    <scope>NUCLEOTIDE SEQUENCE [LARGE SCALE GENOMIC DNA]</scope>
    <source>
        <strain evidence="5">DSM 684</strain>
    </source>
</reference>
<evidence type="ECO:0000259" key="3">
    <source>
        <dbReference type="PROSITE" id="PS50885"/>
    </source>
</evidence>
<evidence type="ECO:0000256" key="1">
    <source>
        <dbReference type="ARBA" id="ARBA00012528"/>
    </source>
</evidence>
<feature type="transmembrane region" description="Helical" evidence="2">
    <location>
        <begin position="178"/>
        <end position="204"/>
    </location>
</feature>
<dbReference type="SUPFAM" id="SSF158472">
    <property type="entry name" value="HAMP domain-like"/>
    <property type="match status" value="1"/>
</dbReference>
<protein>
    <recommendedName>
        <fullName evidence="1">diguanylate cyclase</fullName>
        <ecNumber evidence="1">2.7.7.65</ecNumber>
    </recommendedName>
</protein>
<keyword evidence="2" id="KW-0472">Membrane</keyword>
<evidence type="ECO:0000259" key="4">
    <source>
        <dbReference type="PROSITE" id="PS50887"/>
    </source>
</evidence>
<dbReference type="CDD" id="cd01949">
    <property type="entry name" value="GGDEF"/>
    <property type="match status" value="1"/>
</dbReference>
<dbReference type="GO" id="GO:1902201">
    <property type="term" value="P:negative regulation of bacterial-type flagellum-dependent cell motility"/>
    <property type="evidence" value="ECO:0007669"/>
    <property type="project" value="TreeGrafter"/>
</dbReference>
<dbReference type="Gene3D" id="3.30.70.270">
    <property type="match status" value="1"/>
</dbReference>
<dbReference type="Gene3D" id="6.10.340.10">
    <property type="match status" value="1"/>
</dbReference>
<feature type="domain" description="GGDEF" evidence="4">
    <location>
        <begin position="283"/>
        <end position="438"/>
    </location>
</feature>
<dbReference type="SMART" id="SM00267">
    <property type="entry name" value="GGDEF"/>
    <property type="match status" value="1"/>
</dbReference>